<sequence length="201" mass="22972">MKTIPMIFNTDMVKALVNGRKTVTRRPAKGVTYSDRMGFVFNGYAHGIGSNHRETMNNIIKRPVKAGCPANVGDLIYVRETWADAGANAPELTLYKANYPEHVPAHYENVPSLAEIKWTPSIHMPRWASRLTLKVTDVRIETMKELRQDHEQISSEGFGSFPQFRHTWRKIYGQCEPGDLVWVIEFEVIHQNVDTYLKQAA</sequence>
<dbReference type="Proteomes" id="UP000838160">
    <property type="component" value="Unassembled WGS sequence"/>
</dbReference>
<evidence type="ECO:0000259" key="1">
    <source>
        <dbReference type="Pfam" id="PF04266"/>
    </source>
</evidence>
<dbReference type="Pfam" id="PF04266">
    <property type="entry name" value="ASCH"/>
    <property type="match status" value="1"/>
</dbReference>
<name>A0ABN8DLY1_9VIBR</name>
<reference evidence="2" key="1">
    <citation type="submission" date="2021-12" db="EMBL/GenBank/DDBJ databases">
        <authorList>
            <person name="Rodrigo-Torres L."/>
            <person name="Arahal R. D."/>
            <person name="Lucena T."/>
        </authorList>
    </citation>
    <scope>NUCLEOTIDE SEQUENCE</scope>
    <source>
        <strain evidence="2">CECT 8226</strain>
    </source>
</reference>
<evidence type="ECO:0000313" key="3">
    <source>
        <dbReference type="Proteomes" id="UP000838160"/>
    </source>
</evidence>
<dbReference type="RefSeq" id="WP_237487151.1">
    <property type="nucleotide sequence ID" value="NZ_CAKLCM010000004.1"/>
</dbReference>
<feature type="domain" description="ASCH" evidence="1">
    <location>
        <begin position="132"/>
        <end position="189"/>
    </location>
</feature>
<dbReference type="EMBL" id="CAKLCM010000004">
    <property type="protein sequence ID" value="CAH0531091.1"/>
    <property type="molecule type" value="Genomic_DNA"/>
</dbReference>
<organism evidence="2 3">
    <name type="scientific">Vibrio hippocampi</name>
    <dbReference type="NCBI Taxonomy" id="654686"/>
    <lineage>
        <taxon>Bacteria</taxon>
        <taxon>Pseudomonadati</taxon>
        <taxon>Pseudomonadota</taxon>
        <taxon>Gammaproteobacteria</taxon>
        <taxon>Vibrionales</taxon>
        <taxon>Vibrionaceae</taxon>
        <taxon>Vibrio</taxon>
    </lineage>
</organism>
<evidence type="ECO:0000313" key="2">
    <source>
        <dbReference type="EMBL" id="CAH0531091.1"/>
    </source>
</evidence>
<dbReference type="InterPro" id="IPR007374">
    <property type="entry name" value="ASCH_domain"/>
</dbReference>
<comment type="caution">
    <text evidence="2">The sequence shown here is derived from an EMBL/GenBank/DDBJ whole genome shotgun (WGS) entry which is preliminary data.</text>
</comment>
<keyword evidence="3" id="KW-1185">Reference proteome</keyword>
<protein>
    <recommendedName>
        <fullName evidence="1">ASCH domain-containing protein</fullName>
    </recommendedName>
</protein>
<gene>
    <name evidence="2" type="ORF">VHP8226_04096</name>
</gene>
<accession>A0ABN8DLY1</accession>
<proteinExistence type="predicted"/>